<name>A0ABV9JF64_9LACT</name>
<dbReference type="Pfam" id="PF01047">
    <property type="entry name" value="MarR"/>
    <property type="match status" value="1"/>
</dbReference>
<dbReference type="InterPro" id="IPR036388">
    <property type="entry name" value="WH-like_DNA-bd_sf"/>
</dbReference>
<keyword evidence="3" id="KW-0804">Transcription</keyword>
<dbReference type="PROSITE" id="PS50995">
    <property type="entry name" value="HTH_MARR_2"/>
    <property type="match status" value="1"/>
</dbReference>
<protein>
    <submittedName>
        <fullName evidence="5">MarR family transcriptional regulator</fullName>
    </submittedName>
</protein>
<dbReference type="InterPro" id="IPR000835">
    <property type="entry name" value="HTH_MarR-typ"/>
</dbReference>
<reference evidence="6" key="1">
    <citation type="journal article" date="2019" name="Int. J. Syst. Evol. Microbiol.">
        <title>The Global Catalogue of Microorganisms (GCM) 10K type strain sequencing project: providing services to taxonomists for standard genome sequencing and annotation.</title>
        <authorList>
            <consortium name="The Broad Institute Genomics Platform"/>
            <consortium name="The Broad Institute Genome Sequencing Center for Infectious Disease"/>
            <person name="Wu L."/>
            <person name="Ma J."/>
        </authorList>
    </citation>
    <scope>NUCLEOTIDE SEQUENCE [LARGE SCALE GENOMIC DNA]</scope>
    <source>
        <strain evidence="6">CCUG 63287</strain>
    </source>
</reference>
<proteinExistence type="predicted"/>
<gene>
    <name evidence="5" type="ORF">ACFO26_09555</name>
</gene>
<dbReference type="InterPro" id="IPR052067">
    <property type="entry name" value="Metal_resp_HTH_trans_reg"/>
</dbReference>
<dbReference type="PANTHER" id="PTHR35790">
    <property type="entry name" value="HTH-TYPE TRANSCRIPTIONAL REGULATOR PCHR"/>
    <property type="match status" value="1"/>
</dbReference>
<feature type="domain" description="HTH marR-type" evidence="4">
    <location>
        <begin position="1"/>
        <end position="153"/>
    </location>
</feature>
<dbReference type="PANTHER" id="PTHR35790:SF4">
    <property type="entry name" value="HTH-TYPE TRANSCRIPTIONAL REGULATOR PCHR"/>
    <property type="match status" value="1"/>
</dbReference>
<dbReference type="InterPro" id="IPR036390">
    <property type="entry name" value="WH_DNA-bd_sf"/>
</dbReference>
<sequence>MNLLNEKIAEQLQLWRNHREQATDERRWILTHLENSLSEKEAGSLSVVSFHILSALVTSEKTGVELAEILHVTRGGITRATRNLLKFSLITSFQSADDRKKIFYRLTEKGQKFATIHDQMHQEMTQLFEENLFDKYNETEKNLILKFLTDANKVEEKLNL</sequence>
<dbReference type="SUPFAM" id="SSF46785">
    <property type="entry name" value="Winged helix' DNA-binding domain"/>
    <property type="match status" value="1"/>
</dbReference>
<dbReference type="RefSeq" id="WP_213536310.1">
    <property type="nucleotide sequence ID" value="NZ_BOVQ01000006.1"/>
</dbReference>
<dbReference type="Proteomes" id="UP001595987">
    <property type="component" value="Unassembled WGS sequence"/>
</dbReference>
<dbReference type="EMBL" id="JBHSGD010000008">
    <property type="protein sequence ID" value="MFC4653148.1"/>
    <property type="molecule type" value="Genomic_DNA"/>
</dbReference>
<evidence type="ECO:0000256" key="2">
    <source>
        <dbReference type="ARBA" id="ARBA00023125"/>
    </source>
</evidence>
<keyword evidence="1" id="KW-0805">Transcription regulation</keyword>
<evidence type="ECO:0000313" key="6">
    <source>
        <dbReference type="Proteomes" id="UP001595987"/>
    </source>
</evidence>
<evidence type="ECO:0000256" key="3">
    <source>
        <dbReference type="ARBA" id="ARBA00023163"/>
    </source>
</evidence>
<accession>A0ABV9JF64</accession>
<keyword evidence="2" id="KW-0238">DNA-binding</keyword>
<evidence type="ECO:0000259" key="4">
    <source>
        <dbReference type="PROSITE" id="PS50995"/>
    </source>
</evidence>
<dbReference type="Gene3D" id="1.10.10.10">
    <property type="entry name" value="Winged helix-like DNA-binding domain superfamily/Winged helix DNA-binding domain"/>
    <property type="match status" value="1"/>
</dbReference>
<comment type="caution">
    <text evidence="5">The sequence shown here is derived from an EMBL/GenBank/DDBJ whole genome shotgun (WGS) entry which is preliminary data.</text>
</comment>
<dbReference type="SMART" id="SM00347">
    <property type="entry name" value="HTH_MARR"/>
    <property type="match status" value="1"/>
</dbReference>
<keyword evidence="6" id="KW-1185">Reference proteome</keyword>
<evidence type="ECO:0000256" key="1">
    <source>
        <dbReference type="ARBA" id="ARBA00023015"/>
    </source>
</evidence>
<organism evidence="5 6">
    <name type="scientific">Lactococcus nasutitermitis</name>
    <dbReference type="NCBI Taxonomy" id="1652957"/>
    <lineage>
        <taxon>Bacteria</taxon>
        <taxon>Bacillati</taxon>
        <taxon>Bacillota</taxon>
        <taxon>Bacilli</taxon>
        <taxon>Lactobacillales</taxon>
        <taxon>Streptococcaceae</taxon>
        <taxon>Lactococcus</taxon>
    </lineage>
</organism>
<evidence type="ECO:0000313" key="5">
    <source>
        <dbReference type="EMBL" id="MFC4653148.1"/>
    </source>
</evidence>